<reference evidence="3 4" key="1">
    <citation type="submission" date="2024-08" db="EMBL/GenBank/DDBJ databases">
        <authorList>
            <person name="Lu H."/>
        </authorList>
    </citation>
    <scope>NUCLEOTIDE SEQUENCE [LARGE SCALE GENOMIC DNA]</scope>
    <source>
        <strain evidence="3 4">LYH14W</strain>
    </source>
</reference>
<sequence length="163" mass="17342">MPTGTKSFPATQPIDPPTSARTRVLQGGTPVRAPQAAAPARKAQPAAGPRAQGTAVAPERLPRWAKGFVIGGVLVAIAMPASVLLSRSMLVQSALAEQSSSKAAMICTGGEGRAVDGSSLMGWLFGGSYFHCGDWETREARQQRERDRDQANFLAREKARLQR</sequence>
<dbReference type="EMBL" id="JBIGHV010000002">
    <property type="protein sequence ID" value="MFG6429365.1"/>
    <property type="molecule type" value="Genomic_DNA"/>
</dbReference>
<gene>
    <name evidence="3" type="ORF">ACG00Y_05545</name>
</gene>
<protein>
    <submittedName>
        <fullName evidence="3">Uncharacterized protein</fullName>
    </submittedName>
</protein>
<feature type="region of interest" description="Disordered" evidence="1">
    <location>
        <begin position="1"/>
        <end position="55"/>
    </location>
</feature>
<dbReference type="Proteomes" id="UP001606210">
    <property type="component" value="Unassembled WGS sequence"/>
</dbReference>
<accession>A0ABW7EYI4</accession>
<evidence type="ECO:0000256" key="1">
    <source>
        <dbReference type="SAM" id="MobiDB-lite"/>
    </source>
</evidence>
<proteinExistence type="predicted"/>
<keyword evidence="2" id="KW-0812">Transmembrane</keyword>
<organism evidence="3 4">
    <name type="scientific">Pelomonas parva</name>
    <dbReference type="NCBI Taxonomy" id="3299032"/>
    <lineage>
        <taxon>Bacteria</taxon>
        <taxon>Pseudomonadati</taxon>
        <taxon>Pseudomonadota</taxon>
        <taxon>Betaproteobacteria</taxon>
        <taxon>Burkholderiales</taxon>
        <taxon>Sphaerotilaceae</taxon>
        <taxon>Roseateles</taxon>
    </lineage>
</organism>
<keyword evidence="2" id="KW-1133">Transmembrane helix</keyword>
<dbReference type="RefSeq" id="WP_394476749.1">
    <property type="nucleotide sequence ID" value="NZ_JBIGHV010000002.1"/>
</dbReference>
<keyword evidence="2" id="KW-0472">Membrane</keyword>
<evidence type="ECO:0000313" key="3">
    <source>
        <dbReference type="EMBL" id="MFG6429365.1"/>
    </source>
</evidence>
<comment type="caution">
    <text evidence="3">The sequence shown here is derived from an EMBL/GenBank/DDBJ whole genome shotgun (WGS) entry which is preliminary data.</text>
</comment>
<evidence type="ECO:0000313" key="4">
    <source>
        <dbReference type="Proteomes" id="UP001606210"/>
    </source>
</evidence>
<name>A0ABW7EYI4_9BURK</name>
<feature type="compositionally biased region" description="Polar residues" evidence="1">
    <location>
        <begin position="1"/>
        <end position="10"/>
    </location>
</feature>
<feature type="compositionally biased region" description="Low complexity" evidence="1">
    <location>
        <begin position="32"/>
        <end position="52"/>
    </location>
</feature>
<evidence type="ECO:0000256" key="2">
    <source>
        <dbReference type="SAM" id="Phobius"/>
    </source>
</evidence>
<feature type="region of interest" description="Disordered" evidence="1">
    <location>
        <begin position="141"/>
        <end position="163"/>
    </location>
</feature>
<feature type="transmembrane region" description="Helical" evidence="2">
    <location>
        <begin position="64"/>
        <end position="85"/>
    </location>
</feature>
<keyword evidence="4" id="KW-1185">Reference proteome</keyword>